<feature type="chain" id="PRO_5045536933" evidence="2">
    <location>
        <begin position="23"/>
        <end position="367"/>
    </location>
</feature>
<evidence type="ECO:0000313" key="4">
    <source>
        <dbReference type="EMBL" id="MFD2171155.1"/>
    </source>
</evidence>
<feature type="signal peptide" evidence="2">
    <location>
        <begin position="1"/>
        <end position="22"/>
    </location>
</feature>
<dbReference type="SMART" id="SM00646">
    <property type="entry name" value="Ami_3"/>
    <property type="match status" value="1"/>
</dbReference>
<gene>
    <name evidence="4" type="ORF">ACFSOY_14400</name>
</gene>
<protein>
    <submittedName>
        <fullName evidence="4">N-acetylmuramoyl-L-alanine amidase</fullName>
    </submittedName>
</protein>
<feature type="domain" description="MurNAc-LAA" evidence="3">
    <location>
        <begin position="239"/>
        <end position="359"/>
    </location>
</feature>
<evidence type="ECO:0000259" key="3">
    <source>
        <dbReference type="SMART" id="SM00646"/>
    </source>
</evidence>
<dbReference type="InterPro" id="IPR002508">
    <property type="entry name" value="MurNAc-LAA_cat"/>
</dbReference>
<accession>A0ABW5A112</accession>
<dbReference type="SUPFAM" id="SSF53187">
    <property type="entry name" value="Zn-dependent exopeptidases"/>
    <property type="match status" value="1"/>
</dbReference>
<dbReference type="InterPro" id="IPR050695">
    <property type="entry name" value="N-acetylmuramoyl_amidase_3"/>
</dbReference>
<dbReference type="CDD" id="cd02696">
    <property type="entry name" value="MurNAc-LAA"/>
    <property type="match status" value="1"/>
</dbReference>
<organism evidence="4 5">
    <name type="scientific">Tumebacillus lipolyticus</name>
    <dbReference type="NCBI Taxonomy" id="1280370"/>
    <lineage>
        <taxon>Bacteria</taxon>
        <taxon>Bacillati</taxon>
        <taxon>Bacillota</taxon>
        <taxon>Bacilli</taxon>
        <taxon>Bacillales</taxon>
        <taxon>Alicyclobacillaceae</taxon>
        <taxon>Tumebacillus</taxon>
    </lineage>
</organism>
<dbReference type="PANTHER" id="PTHR30404">
    <property type="entry name" value="N-ACETYLMURAMOYL-L-ALANINE AMIDASE"/>
    <property type="match status" value="1"/>
</dbReference>
<dbReference type="PANTHER" id="PTHR30404:SF0">
    <property type="entry name" value="N-ACETYLMURAMOYL-L-ALANINE AMIDASE AMIC"/>
    <property type="match status" value="1"/>
</dbReference>
<dbReference type="Proteomes" id="UP001597343">
    <property type="component" value="Unassembled WGS sequence"/>
</dbReference>
<comment type="caution">
    <text evidence="4">The sequence shown here is derived from an EMBL/GenBank/DDBJ whole genome shotgun (WGS) entry which is preliminary data.</text>
</comment>
<proteinExistence type="predicted"/>
<evidence type="ECO:0000256" key="2">
    <source>
        <dbReference type="SAM" id="SignalP"/>
    </source>
</evidence>
<reference evidence="5" key="1">
    <citation type="journal article" date="2019" name="Int. J. Syst. Evol. Microbiol.">
        <title>The Global Catalogue of Microorganisms (GCM) 10K type strain sequencing project: providing services to taxonomists for standard genome sequencing and annotation.</title>
        <authorList>
            <consortium name="The Broad Institute Genomics Platform"/>
            <consortium name="The Broad Institute Genome Sequencing Center for Infectious Disease"/>
            <person name="Wu L."/>
            <person name="Ma J."/>
        </authorList>
    </citation>
    <scope>NUCLEOTIDE SEQUENCE [LARGE SCALE GENOMIC DNA]</scope>
    <source>
        <strain evidence="5">CGMCC 1.13574</strain>
    </source>
</reference>
<evidence type="ECO:0000256" key="1">
    <source>
        <dbReference type="ARBA" id="ARBA00022801"/>
    </source>
</evidence>
<sequence length="367" mass="41936">MKNSMSLLLAGLLVWGTVSVAAAETNTANQYNVFQSGRYLKTITGYEQAYAYAKLWDHASIVRIAGNVWVWDNYPKYRVYQYDRMLREYETQQSAVEYAKLWDHSSVRSVANNSWVWDNYPKYRVYQYDKLLREFRTFQDALVYAKLWDHSSVRQIADNQWVWDNYRVKTLVLDPGHGGSDPGAIAADGTQEKVLTLAYGLKTRDELLKHGYNVVMVRETDVAVDPYATDTVKELQARVDFSKKSQAHLYVSLHANSFSNANTNGTESYYNSTNKYDGSVNPFPEQSKQLASVLHKHTLQAMSTADRGVKDSDFYVLRKNTVPAVLIEIGFLTNLTDLAKMKDETYQSKFAEELASGIDEYFAIVGR</sequence>
<evidence type="ECO:0000313" key="5">
    <source>
        <dbReference type="Proteomes" id="UP001597343"/>
    </source>
</evidence>
<dbReference type="RefSeq" id="WP_386047733.1">
    <property type="nucleotide sequence ID" value="NZ_JBHUIO010000009.1"/>
</dbReference>
<keyword evidence="1" id="KW-0378">Hydrolase</keyword>
<dbReference type="Gene3D" id="3.40.630.40">
    <property type="entry name" value="Zn-dependent exopeptidases"/>
    <property type="match status" value="1"/>
</dbReference>
<name>A0ABW5A112_9BACL</name>
<dbReference type="EMBL" id="JBHUIO010000009">
    <property type="protein sequence ID" value="MFD2171155.1"/>
    <property type="molecule type" value="Genomic_DNA"/>
</dbReference>
<keyword evidence="5" id="KW-1185">Reference proteome</keyword>
<keyword evidence="2" id="KW-0732">Signal</keyword>
<dbReference type="Pfam" id="PF01520">
    <property type="entry name" value="Amidase_3"/>
    <property type="match status" value="1"/>
</dbReference>